<feature type="transmembrane region" description="Helical" evidence="6">
    <location>
        <begin position="484"/>
        <end position="502"/>
    </location>
</feature>
<feature type="transmembrane region" description="Helical" evidence="6">
    <location>
        <begin position="396"/>
        <end position="414"/>
    </location>
</feature>
<feature type="transmembrane region" description="Helical" evidence="6">
    <location>
        <begin position="315"/>
        <end position="335"/>
    </location>
</feature>
<reference evidence="7 8" key="1">
    <citation type="journal article" date="2012" name="PLoS ONE">
        <title>Functional divergence in the genus oenococcus as predicted by genome sequencing of the newly-described species, Oenococcus kitaharae.</title>
        <authorList>
            <person name="Borneman A.R."/>
            <person name="McCarthy J.M."/>
            <person name="Chambers P.J."/>
            <person name="Bartowsky E.J."/>
        </authorList>
    </citation>
    <scope>NUCLEOTIDE SEQUENCE [LARGE SCALE GENOMIC DNA]</scope>
    <source>
        <strain evidence="8">DSM17330</strain>
    </source>
</reference>
<feature type="transmembrane region" description="Helical" evidence="6">
    <location>
        <begin position="426"/>
        <end position="445"/>
    </location>
</feature>
<feature type="transmembrane region" description="Helical" evidence="6">
    <location>
        <begin position="143"/>
        <end position="163"/>
    </location>
</feature>
<dbReference type="CDD" id="cd13124">
    <property type="entry name" value="MATE_SpoVB_like"/>
    <property type="match status" value="1"/>
</dbReference>
<dbReference type="PANTHER" id="PTHR30250:SF21">
    <property type="entry name" value="LIPID II FLIPPASE MURJ"/>
    <property type="match status" value="1"/>
</dbReference>
<comment type="subcellular location">
    <subcellularLocation>
        <location evidence="1">Cell membrane</location>
        <topology evidence="1">Multi-pass membrane protein</topology>
    </subcellularLocation>
</comment>
<evidence type="ECO:0000256" key="6">
    <source>
        <dbReference type="SAM" id="Phobius"/>
    </source>
</evidence>
<dbReference type="PANTHER" id="PTHR30250">
    <property type="entry name" value="PST FAMILY PREDICTED COLANIC ACID TRANSPORTER"/>
    <property type="match status" value="1"/>
</dbReference>
<feature type="transmembrane region" description="Helical" evidence="6">
    <location>
        <begin position="184"/>
        <end position="203"/>
    </location>
</feature>
<gene>
    <name evidence="7" type="ORF">OKIT_1577</name>
</gene>
<dbReference type="PATRIC" id="fig|1045004.4.peg.1547"/>
<protein>
    <submittedName>
        <fullName evidence="7">Teichoic and lipoteichoic acid export protein</fullName>
    </submittedName>
</protein>
<evidence type="ECO:0000313" key="8">
    <source>
        <dbReference type="Proteomes" id="UP000004959"/>
    </source>
</evidence>
<dbReference type="InterPro" id="IPR050833">
    <property type="entry name" value="Poly_Biosynth_Transport"/>
</dbReference>
<dbReference type="InterPro" id="IPR024923">
    <property type="entry name" value="PG_synth_SpoVB"/>
</dbReference>
<feature type="transmembrane region" description="Helical" evidence="6">
    <location>
        <begin position="73"/>
        <end position="96"/>
    </location>
</feature>
<sequence length="558" mass="61854">METAVLLENREKQSHGSSVTHTGNLEKQLVAGSAWLSFGNLFSRILGALYIIPWTMIIGRYSTEANGLFNMGYTIYALFLMISTAGIPTAISNLVAHYNAISEAQTSLRLLWQGLKVALLTGILSALILGFLAPILAAGHQSLALVLWSLVPAVFIFPIMSMFRGFFQGNQMMKESAISQIIEQFARIVYMLVGTFVVLRVNADNWRGAVIQSTFAAFVGALLGLIYLLYAFSLRRGQFILQARQSLKKIHIKAGRLIWHILRQSIPFVIVASAVTFYQLIDQYTFFVSMNRFFSFSDQELIVQFARFNANANKLVLIIVPIAGAIAETSLPMLSNAYANRDVPSVRKQIKNIYRLFYVAMFLSAFGLYAVALPMYTVFYGTSDPNLQAGVGLLRVNAVVAIFYGFFTVLAFIIQGLNHSRIAVKSLLYGLILKIVFQLPMIFLFQATGAMLSTLIGFVFSCCYLSLAIKRFYQVDVADTQDDLFKTVLIAISVLVTAWLVVTGLESVLPLTRFAQIIVLIPAVGAGGAVGIWLLVKLKVAGDLLQRFIPARFLKERN</sequence>
<proteinExistence type="predicted"/>
<dbReference type="PIRSF" id="PIRSF038958">
    <property type="entry name" value="PG_synth_SpoVB"/>
    <property type="match status" value="1"/>
</dbReference>
<evidence type="ECO:0000256" key="2">
    <source>
        <dbReference type="ARBA" id="ARBA00022475"/>
    </source>
</evidence>
<dbReference type="eggNOG" id="COG2244">
    <property type="taxonomic scope" value="Bacteria"/>
</dbReference>
<accession>G9WH88</accession>
<keyword evidence="8" id="KW-1185">Reference proteome</keyword>
<dbReference type="Proteomes" id="UP000004959">
    <property type="component" value="Chromosome"/>
</dbReference>
<feature type="transmembrane region" description="Helical" evidence="6">
    <location>
        <begin position="257"/>
        <end position="281"/>
    </location>
</feature>
<dbReference type="HOGENOM" id="CLU_022017_1_1_9"/>
<feature type="transmembrane region" description="Helical" evidence="6">
    <location>
        <begin position="514"/>
        <end position="536"/>
    </location>
</feature>
<feature type="transmembrane region" description="Helical" evidence="6">
    <location>
        <begin position="209"/>
        <end position="232"/>
    </location>
</feature>
<evidence type="ECO:0000256" key="5">
    <source>
        <dbReference type="ARBA" id="ARBA00023136"/>
    </source>
</evidence>
<dbReference type="Pfam" id="PF01943">
    <property type="entry name" value="Polysacc_synt"/>
    <property type="match status" value="1"/>
</dbReference>
<evidence type="ECO:0000313" key="7">
    <source>
        <dbReference type="EMBL" id="EHN59654.1"/>
    </source>
</evidence>
<feature type="transmembrane region" description="Helical" evidence="6">
    <location>
        <begin position="117"/>
        <end position="137"/>
    </location>
</feature>
<name>G9WH88_9LACO</name>
<dbReference type="GO" id="GO:0005886">
    <property type="term" value="C:plasma membrane"/>
    <property type="evidence" value="ECO:0007669"/>
    <property type="project" value="UniProtKB-SubCell"/>
</dbReference>
<feature type="transmembrane region" description="Helical" evidence="6">
    <location>
        <begin position="451"/>
        <end position="472"/>
    </location>
</feature>
<comment type="caution">
    <text evidence="7">The sequence shown here is derived from an EMBL/GenBank/DDBJ whole genome shotgun (WGS) entry which is preliminary data.</text>
</comment>
<organism evidence="7 8">
    <name type="scientific">Oenococcus kitaharae DSM 17330</name>
    <dbReference type="NCBI Taxonomy" id="1045004"/>
    <lineage>
        <taxon>Bacteria</taxon>
        <taxon>Bacillati</taxon>
        <taxon>Bacillota</taxon>
        <taxon>Bacilli</taxon>
        <taxon>Lactobacillales</taxon>
        <taxon>Lactobacillaceae</taxon>
        <taxon>Oenococcus</taxon>
    </lineage>
</organism>
<dbReference type="RefSeq" id="WP_007746677.1">
    <property type="nucleotide sequence ID" value="NZ_CM001398.1"/>
</dbReference>
<evidence type="ECO:0000256" key="1">
    <source>
        <dbReference type="ARBA" id="ARBA00004651"/>
    </source>
</evidence>
<keyword evidence="5 6" id="KW-0472">Membrane</keyword>
<dbReference type="STRING" id="336988.NT96_01535"/>
<keyword evidence="2" id="KW-1003">Cell membrane</keyword>
<keyword evidence="3 6" id="KW-0812">Transmembrane</keyword>
<dbReference type="InterPro" id="IPR002797">
    <property type="entry name" value="Polysacc_synth"/>
</dbReference>
<dbReference type="OrthoDB" id="9775950at2"/>
<keyword evidence="4 6" id="KW-1133">Transmembrane helix</keyword>
<feature type="transmembrane region" description="Helical" evidence="6">
    <location>
        <begin position="356"/>
        <end position="376"/>
    </location>
</feature>
<evidence type="ECO:0000256" key="4">
    <source>
        <dbReference type="ARBA" id="ARBA00022989"/>
    </source>
</evidence>
<evidence type="ECO:0000256" key="3">
    <source>
        <dbReference type="ARBA" id="ARBA00022692"/>
    </source>
</evidence>
<dbReference type="AlphaFoldDB" id="G9WH88"/>
<feature type="transmembrane region" description="Helical" evidence="6">
    <location>
        <begin position="41"/>
        <end position="61"/>
    </location>
</feature>
<dbReference type="EMBL" id="AFVZ01000001">
    <property type="protein sequence ID" value="EHN59654.1"/>
    <property type="molecule type" value="Genomic_DNA"/>
</dbReference>